<dbReference type="Proteomes" id="UP000320660">
    <property type="component" value="Segment"/>
</dbReference>
<keyword evidence="4" id="KW-0624">Polysaccharide degradation</keyword>
<dbReference type="GO" id="GO:0016998">
    <property type="term" value="P:cell wall macromolecule catabolic process"/>
    <property type="evidence" value="ECO:0007669"/>
    <property type="project" value="InterPro"/>
</dbReference>
<feature type="compositionally biased region" description="Polar residues" evidence="5">
    <location>
        <begin position="2216"/>
        <end position="2236"/>
    </location>
</feature>
<organism evidence="7 8">
    <name type="scientific">Vibrio phage 2 TSL-2019</name>
    <dbReference type="NCBI Taxonomy" id="2508172"/>
    <lineage>
        <taxon>Viruses</taxon>
        <taxon>Duplodnaviria</taxon>
        <taxon>Heunggongvirae</taxon>
        <taxon>Uroviricota</taxon>
        <taxon>Caudoviricetes</taxon>
        <taxon>Chimalliviridae</taxon>
        <taxon>Gorgonvirinae</taxon>
        <taxon>Aphroditevirus</taxon>
        <taxon>Aphroditevirus av2TSL2019</taxon>
    </lineage>
</organism>
<feature type="region of interest" description="Disordered" evidence="5">
    <location>
        <begin position="2155"/>
        <end position="2251"/>
    </location>
</feature>
<evidence type="ECO:0000256" key="1">
    <source>
        <dbReference type="ARBA" id="ARBA00022801"/>
    </source>
</evidence>
<keyword evidence="1" id="KW-0378">Hydrolase</keyword>
<protein>
    <recommendedName>
        <fullName evidence="6">Glycoside hydrolase family 19 catalytic domain-containing protein</fullName>
    </recommendedName>
</protein>
<dbReference type="InterPro" id="IPR023346">
    <property type="entry name" value="Lysozyme-like_dom_sf"/>
</dbReference>
<reference evidence="7 8" key="1">
    <citation type="submission" date="2019-01" db="EMBL/GenBank/DDBJ databases">
        <authorList>
            <person name="Le T.S."/>
            <person name="Kurtboke I."/>
        </authorList>
    </citation>
    <scope>NUCLEOTIDE SEQUENCE [LARGE SCALE GENOMIC DNA]</scope>
</reference>
<dbReference type="SUPFAM" id="SSF53955">
    <property type="entry name" value="Lysozyme-like"/>
    <property type="match status" value="1"/>
</dbReference>
<dbReference type="PANTHER" id="PTHR22595:SF197">
    <property type="entry name" value="CHITINASE FAMILY PROTEIN"/>
    <property type="match status" value="1"/>
</dbReference>
<evidence type="ECO:0000256" key="3">
    <source>
        <dbReference type="ARBA" id="ARBA00023295"/>
    </source>
</evidence>
<dbReference type="RefSeq" id="YP_009843170.1">
    <property type="nucleotide sequence ID" value="NC_048747.1"/>
</dbReference>
<feature type="domain" description="Glycoside hydrolase family 19 catalytic" evidence="6">
    <location>
        <begin position="2047"/>
        <end position="2099"/>
    </location>
</feature>
<evidence type="ECO:0000259" key="6">
    <source>
        <dbReference type="Pfam" id="PF00182"/>
    </source>
</evidence>
<evidence type="ECO:0000256" key="2">
    <source>
        <dbReference type="ARBA" id="ARBA00023277"/>
    </source>
</evidence>
<dbReference type="Pfam" id="PF00182">
    <property type="entry name" value="Glyco_hydro_19"/>
    <property type="match status" value="1"/>
</dbReference>
<keyword evidence="2" id="KW-0119">Carbohydrate metabolism</keyword>
<name>A0A513PWB7_9CAUD</name>
<keyword evidence="8" id="KW-1185">Reference proteome</keyword>
<keyword evidence="3" id="KW-0326">Glycosidase</keyword>
<dbReference type="KEGG" id="vg:55613436"/>
<dbReference type="GO" id="GO:0000272">
    <property type="term" value="P:polysaccharide catabolic process"/>
    <property type="evidence" value="ECO:0007669"/>
    <property type="project" value="UniProtKB-KW"/>
</dbReference>
<dbReference type="Gene3D" id="1.10.530.10">
    <property type="match status" value="1"/>
</dbReference>
<evidence type="ECO:0000313" key="8">
    <source>
        <dbReference type="Proteomes" id="UP000320660"/>
    </source>
</evidence>
<dbReference type="GO" id="GO:0006032">
    <property type="term" value="P:chitin catabolic process"/>
    <property type="evidence" value="ECO:0007669"/>
    <property type="project" value="InterPro"/>
</dbReference>
<proteinExistence type="predicted"/>
<sequence length="2326" mass="258467">MASESDYDWGDDFLDGDMDFDFDFDGNKDQGFLKSVSKGFLSALKSNTVGDTDTKIKTLRRILPSSFGTTFDFYRELDRKKQEAFKEFKENSADLMGDLAFLSGSLSESLRDRLPNKIVDGLEEFSKKDFSDWEKTGEFREEQLRMEDVEEDAQQRMLEVLEQQAVVNVESTDAITRVMSSVGSKQLSAGLQNNEQLFEVNANLQRLYQYQMKVHGQREAMKLNLMTRQYLTNAKYYKFMEASQHRIIKEIKDVVKNTAMSDFEKTSVLQASKGRLRDNILKSTFSRAGGFGEALGNIISKDGINDSLSIMTQLVGDVRFASEMSADAGVTPGEIIGSMLGQFVVDRGPEFFETKAGRDLIAKVRTKYPDQAKLFDKTQKELRQFGDLLSYSTKAMGSVMGRHYQETGMMDQPHMTYEEYLEELPPNAKPMPKLLWQAVRKATGAAGSAFNLVGENYQESQGSVYQIKEKSLKDLKNNSVWSVHDSRSLTEEIPALLSEIHHSIEKIRTGSDDVPRLRYDYRTSRVTTTDRLNQQIQRMITPEWELNTYADAAKSIAGDIDKDKELSESASNALAQRLAREADKGNVFNPYDYIGIGTDEYMNEEQAAEIEALVRRRFGITDEMIERTQDSTLDGLMARLTAPTPEGQELLHRLSLRTDSLKNYTPNIADKIDLVRSLGLDEGLKASGFISVDPDSNKEIVNQELIWKQLNNRINGNPINEDLGIGSDEPYPTKDDLYQIFHKRNNKSSPNLSNLSIPSPLPLQEEVSGALSNIIDTLVKIQDNTKTLPAIGVNADPMKALTMDPLLDLVKGTNTTLAEISQSQLEQISLLKKLKSVSTVGIDEGQASNEITDQQRIEEREKQSLLERLRALVPADVFNQGVEALIANKPMVLGGLLGGLGVTAMSNPKAAALLAGGAAVATAYGQLSKLGGSGSTPAEDEDLYDEDGNEVLYAAKKNAGDYYDQASRKVIKSWGDIKGTVIDVSQGASEIAASGKRLAGRLFGPDGREIILDGLHRFKSFVSKTFQAIDPVGKAKSLIDKAKTGLDQMDVYMKGDPDPVLTSRGFKNGWYFDEEGNEILGWRDILGPVYDQEGNLLVSVEDLNSLQTIGGVSLGKARDATGTFGKMVSKGAKWLQENGRERLGSAILGSEHVIERAGNIGGDRYEPITHRLDSIYGLIAGHWGHDTKMPGMEKVSPKVKSFIDDLGAGDHEDEKPTEGIRLNSLADKIRRKKEAKQAQFQDSVIDIAESLNPDDKDGKKKQDGGILGRLLGMAGGGIFALMKKFFTLGIGGFANLMKLNGTITKGLFSLGKLLSGALLGRRAKDAALDGLGGVDGDDRRGKRGKRGRFGRFSKLGRMSNMTKFGLGGALMLGGDMAIDAARDGLDVEEGSTTDKLLDYGSVGLEAAGWLATGSAVAGMAGTSLGGIAAASAPFLLNPITLGVAGVGLAGYAAYKFFSSDDLTIQQKLRMAQYGIDDQDEELINDVLRLETQLQDYIQLSGSNAGFSRETPLERFISPFLNNRRTQQGQQDTLQWFSLRFKPVYLSYYAQFQKLDINKFEDYDKLKNNTVPLIAKQTHDEAGMMNPSPYRIQLWISRDTYALSAEETKAQVARYLSEMKEEYDTVNLNSKKLSEDLSIDTVNSKIKKVEKAGMLESAWMRLTGDHNDEEKQKKLDTWFKQPEVIKGIDISDMLPGDKPVEVITAFRLAAYGNEDNMPWRVEAVLKLERWMERYTSYSNSRSEFTGTVEEFWATFSTAFRVTSRKGRELAIRWFQYRFLPVWLAWHQVCRNQRGGDPSKVWRTLSATAQFRFAQQVVELKVFVDERVKGLFSVDEAPFEGERSEGMTTRIKRMLQALEVKANQARLKDPELEQSRTVKAPDRTDQSVYRLPDNLEINKPKNAPDISNQFGRRQPGPVPEMTSDLSKVKVDVNRDIETDVKLKPGDDKGVSLNKDQITKVLIREMVKKGYDDPRQIAEMLALTDYETGGYRNTAENMCYTNAARARNIFRKLKQFNIPQIQEIIRKGPVAFANAVYNGWLGNTDSPNDGWLYRGRGLVQLTGKDNYERAASDLGIDIVNNPRMVSEDPETMAKTAIWFFENSPQMQSIKEHGDFSFAARGLNGGKALPGMGKRERLYNDYLSNLLNGELTKDLMPSEELEGEDTPNTPEGKVDRVPEHVRRKLEGKRSKLASNVPTEMLKKEEQALTSAKPTTPPSLADNTAAATSAVKQTRNPSLYSNKPIPDLSKTPAPAKPQADEYNIAKQAIEAQVRSKVKEVPQEPLKVEAAMKPETEAALTSQTQILQGILNAINASNDIAARKRQDSVALN</sequence>
<feature type="region of interest" description="Disordered" evidence="5">
    <location>
        <begin position="1893"/>
        <end position="1920"/>
    </location>
</feature>
<dbReference type="GeneID" id="55613436"/>
<dbReference type="PANTHER" id="PTHR22595">
    <property type="entry name" value="CHITINASE-RELATED"/>
    <property type="match status" value="1"/>
</dbReference>
<dbReference type="InterPro" id="IPR000726">
    <property type="entry name" value="Glyco_hydro_19_cat"/>
</dbReference>
<evidence type="ECO:0000313" key="7">
    <source>
        <dbReference type="EMBL" id="QAU04223.1"/>
    </source>
</evidence>
<evidence type="ECO:0000256" key="4">
    <source>
        <dbReference type="ARBA" id="ARBA00023326"/>
    </source>
</evidence>
<dbReference type="GO" id="GO:0004568">
    <property type="term" value="F:chitinase activity"/>
    <property type="evidence" value="ECO:0007669"/>
    <property type="project" value="InterPro"/>
</dbReference>
<dbReference type="EMBL" id="MK368614">
    <property type="protein sequence ID" value="QAU04223.1"/>
    <property type="molecule type" value="Genomic_DNA"/>
</dbReference>
<evidence type="ECO:0000256" key="5">
    <source>
        <dbReference type="SAM" id="MobiDB-lite"/>
    </source>
</evidence>
<accession>A0A513PWB7</accession>